<dbReference type="HOGENOM" id="CLU_027592_0_0_1"/>
<dbReference type="OrthoDB" id="2874149at2759"/>
<dbReference type="EMBL" id="GL945501">
    <property type="protein sequence ID" value="EGN92608.1"/>
    <property type="molecule type" value="Genomic_DNA"/>
</dbReference>
<dbReference type="PANTHER" id="PTHR28097">
    <property type="entry name" value="PHEROMONE A FACTOR RECEPTOR"/>
    <property type="match status" value="1"/>
</dbReference>
<keyword evidence="7 10" id="KW-0472">Membrane</keyword>
<feature type="non-terminal residue" evidence="11">
    <location>
        <position position="1"/>
    </location>
</feature>
<dbReference type="InParanoid" id="F8QGD0"/>
<feature type="transmembrane region" description="Helical" evidence="10">
    <location>
        <begin position="31"/>
        <end position="52"/>
    </location>
</feature>
<dbReference type="PANTHER" id="PTHR28097:SF1">
    <property type="entry name" value="PHEROMONE A FACTOR RECEPTOR"/>
    <property type="match status" value="1"/>
</dbReference>
<keyword evidence="5 10" id="KW-1133">Transmembrane helix</keyword>
<dbReference type="InterPro" id="IPR001546">
    <property type="entry name" value="GPCR_Pheromne_A_rcpt"/>
</dbReference>
<feature type="transmembrane region" description="Helical" evidence="10">
    <location>
        <begin position="204"/>
        <end position="227"/>
    </location>
</feature>
<feature type="transmembrane region" description="Helical" evidence="10">
    <location>
        <begin position="72"/>
        <end position="91"/>
    </location>
</feature>
<organism evidence="12">
    <name type="scientific">Serpula lacrymans var. lacrymans (strain S7.3)</name>
    <name type="common">Dry rot fungus</name>
    <dbReference type="NCBI Taxonomy" id="936435"/>
    <lineage>
        <taxon>Eukaryota</taxon>
        <taxon>Fungi</taxon>
        <taxon>Dikarya</taxon>
        <taxon>Basidiomycota</taxon>
        <taxon>Agaricomycotina</taxon>
        <taxon>Agaricomycetes</taxon>
        <taxon>Agaricomycetidae</taxon>
        <taxon>Boletales</taxon>
        <taxon>Coniophorineae</taxon>
        <taxon>Serpulaceae</taxon>
        <taxon>Serpula</taxon>
    </lineage>
</organism>
<gene>
    <name evidence="11" type="ORF">SERLA73DRAFT_65462</name>
</gene>
<feature type="transmembrane region" description="Helical" evidence="10">
    <location>
        <begin position="6"/>
        <end position="24"/>
    </location>
</feature>
<dbReference type="CDD" id="cd14966">
    <property type="entry name" value="7tmD_STE3"/>
    <property type="match status" value="1"/>
</dbReference>
<evidence type="ECO:0000313" key="11">
    <source>
        <dbReference type="EMBL" id="EGN92608.1"/>
    </source>
</evidence>
<evidence type="ECO:0000256" key="7">
    <source>
        <dbReference type="ARBA" id="ARBA00023136"/>
    </source>
</evidence>
<keyword evidence="8" id="KW-0675">Receptor</keyword>
<evidence type="ECO:0000256" key="2">
    <source>
        <dbReference type="ARBA" id="ARBA00011085"/>
    </source>
</evidence>
<dbReference type="InterPro" id="IPR001499">
    <property type="entry name" value="GPCR_STE3"/>
</dbReference>
<feature type="transmembrane region" description="Helical" evidence="10">
    <location>
        <begin position="265"/>
        <end position="285"/>
    </location>
</feature>
<evidence type="ECO:0000256" key="1">
    <source>
        <dbReference type="ARBA" id="ARBA00004141"/>
    </source>
</evidence>
<evidence type="ECO:0000256" key="4">
    <source>
        <dbReference type="ARBA" id="ARBA00022692"/>
    </source>
</evidence>
<dbReference type="GO" id="GO:0005886">
    <property type="term" value="C:plasma membrane"/>
    <property type="evidence" value="ECO:0007669"/>
    <property type="project" value="TreeGrafter"/>
</dbReference>
<name>F8QGD0_SERL3</name>
<reference evidence="12" key="1">
    <citation type="journal article" date="2011" name="Science">
        <title>The plant cell wall-decomposing machinery underlies the functional diversity of forest fungi.</title>
        <authorList>
            <person name="Eastwood D.C."/>
            <person name="Floudas D."/>
            <person name="Binder M."/>
            <person name="Majcherczyk A."/>
            <person name="Schneider P."/>
            <person name="Aerts A."/>
            <person name="Asiegbu F.O."/>
            <person name="Baker S.E."/>
            <person name="Barry K."/>
            <person name="Bendiksby M."/>
            <person name="Blumentritt M."/>
            <person name="Coutinho P.M."/>
            <person name="Cullen D."/>
            <person name="de Vries R.P."/>
            <person name="Gathman A."/>
            <person name="Goodell B."/>
            <person name="Henrissat B."/>
            <person name="Ihrmark K."/>
            <person name="Kauserud H."/>
            <person name="Kohler A."/>
            <person name="LaButti K."/>
            <person name="Lapidus A."/>
            <person name="Lavin J.L."/>
            <person name="Lee Y.-H."/>
            <person name="Lindquist E."/>
            <person name="Lilly W."/>
            <person name="Lucas S."/>
            <person name="Morin E."/>
            <person name="Murat C."/>
            <person name="Oguiza J.A."/>
            <person name="Park J."/>
            <person name="Pisabarro A.G."/>
            <person name="Riley R."/>
            <person name="Rosling A."/>
            <person name="Salamov A."/>
            <person name="Schmidt O."/>
            <person name="Schmutz J."/>
            <person name="Skrede I."/>
            <person name="Stenlid J."/>
            <person name="Wiebenga A."/>
            <person name="Xie X."/>
            <person name="Kuees U."/>
            <person name="Hibbett D.S."/>
            <person name="Hoffmeister D."/>
            <person name="Hoegberg N."/>
            <person name="Martin F."/>
            <person name="Grigoriev I.V."/>
            <person name="Watkinson S.C."/>
        </authorList>
    </citation>
    <scope>NUCLEOTIDE SEQUENCE [LARGE SCALE GENOMIC DNA]</scope>
    <source>
        <strain evidence="12">strain S7.3</strain>
    </source>
</reference>
<dbReference type="GO" id="GO:0004933">
    <property type="term" value="F:mating-type a-factor pheromone receptor activity"/>
    <property type="evidence" value="ECO:0007669"/>
    <property type="project" value="InterPro"/>
</dbReference>
<feature type="transmembrane region" description="Helical" evidence="10">
    <location>
        <begin position="152"/>
        <end position="183"/>
    </location>
</feature>
<dbReference type="Proteomes" id="UP000008063">
    <property type="component" value="Unassembled WGS sequence"/>
</dbReference>
<accession>F8QGD0</accession>
<evidence type="ECO:0000256" key="10">
    <source>
        <dbReference type="SAM" id="Phobius"/>
    </source>
</evidence>
<dbReference type="AlphaFoldDB" id="F8QGD0"/>
<dbReference type="Pfam" id="PF02076">
    <property type="entry name" value="STE3"/>
    <property type="match status" value="1"/>
</dbReference>
<keyword evidence="9" id="KW-0807">Transducer</keyword>
<comment type="similarity">
    <text evidence="2">Belongs to the G-protein coupled receptor 4 family.</text>
</comment>
<protein>
    <submittedName>
        <fullName evidence="11">Uncharacterized protein</fullName>
    </submittedName>
</protein>
<keyword evidence="6" id="KW-0297">G-protein coupled receptor</keyword>
<evidence type="ECO:0000313" key="12">
    <source>
        <dbReference type="Proteomes" id="UP000008063"/>
    </source>
</evidence>
<sequence>TRMHREFSPVAFLAALLLLLPLPWHWRARNVATLAIIAWLFVINVIYGVDAIVWGNNVNIVIPVWCDITSKLIIGANFALPAACLCVCIHLEQVASVRQARTTSDEKRRRQIFEALMCFGLPLLFMGLHYIVQGHRFDIIEEYGCRPTTYVSIPAVFIIWVPPLLLSVLSLGFAMMAFIHFMRRRVTFARHLESSRNGLTTTRYFRLMLMAVVEMVWNLIITSYTLWFSSLDFRPWKNWDYVHSNFSRIDLYATLFTPQIVITNYYLVWWIVPASTFIFVAFFAFGKDAIDEYKACFISFRRKVLRQTVKDDHFKGFGSLPIARYVVFSQC</sequence>
<keyword evidence="12" id="KW-1185">Reference proteome</keyword>
<dbReference type="OMA" id="IVVPVWC"/>
<evidence type="ECO:0000256" key="5">
    <source>
        <dbReference type="ARBA" id="ARBA00022989"/>
    </source>
</evidence>
<comment type="subcellular location">
    <subcellularLocation>
        <location evidence="1">Membrane</location>
        <topology evidence="1">Multi-pass membrane protein</topology>
    </subcellularLocation>
</comment>
<proteinExistence type="inferred from homology"/>
<dbReference type="PRINTS" id="PR00899">
    <property type="entry name" value="GPCRSTE3"/>
</dbReference>
<evidence type="ECO:0000256" key="8">
    <source>
        <dbReference type="ARBA" id="ARBA00023170"/>
    </source>
</evidence>
<dbReference type="FunCoup" id="F8QGD0">
    <property type="interactions" value="87"/>
</dbReference>
<dbReference type="GO" id="GO:0000750">
    <property type="term" value="P:pheromone-dependent signal transduction involved in conjugation with cellular fusion"/>
    <property type="evidence" value="ECO:0007669"/>
    <property type="project" value="TreeGrafter"/>
</dbReference>
<feature type="transmembrane region" description="Helical" evidence="10">
    <location>
        <begin position="112"/>
        <end position="132"/>
    </location>
</feature>
<evidence type="ECO:0000256" key="6">
    <source>
        <dbReference type="ARBA" id="ARBA00023040"/>
    </source>
</evidence>
<keyword evidence="4 10" id="KW-0812">Transmembrane</keyword>
<evidence type="ECO:0000256" key="9">
    <source>
        <dbReference type="ARBA" id="ARBA00023224"/>
    </source>
</evidence>
<dbReference type="PRINTS" id="PR00900">
    <property type="entry name" value="PHEROMONEAR"/>
</dbReference>
<evidence type="ECO:0000256" key="3">
    <source>
        <dbReference type="ARBA" id="ARBA00022507"/>
    </source>
</evidence>
<keyword evidence="3" id="KW-0589">Pheromone response</keyword>